<dbReference type="PANTHER" id="PTHR33359">
    <property type="entry name" value="MOLYBDOPTERIN SYNTHASE SULFUR CARRIER SUBUNIT"/>
    <property type="match status" value="1"/>
</dbReference>
<organism evidence="4 5">
    <name type="scientific">Mammaliicoccus lentus</name>
    <name type="common">Staphylococcus lentus</name>
    <dbReference type="NCBI Taxonomy" id="42858"/>
    <lineage>
        <taxon>Bacteria</taxon>
        <taxon>Bacillati</taxon>
        <taxon>Bacillota</taxon>
        <taxon>Bacilli</taxon>
        <taxon>Bacillales</taxon>
        <taxon>Staphylococcaceae</taxon>
        <taxon>Mammaliicoccus</taxon>
    </lineage>
</organism>
<dbReference type="GO" id="GO:0000166">
    <property type="term" value="F:nucleotide binding"/>
    <property type="evidence" value="ECO:0007669"/>
    <property type="project" value="UniProtKB-KW"/>
</dbReference>
<evidence type="ECO:0000256" key="3">
    <source>
        <dbReference type="ARBA" id="ARBA00024247"/>
    </source>
</evidence>
<name>A0AAX3W314_MAMLE</name>
<dbReference type="InterPro" id="IPR012675">
    <property type="entry name" value="Beta-grasp_dom_sf"/>
</dbReference>
<evidence type="ECO:0000313" key="4">
    <source>
        <dbReference type="EMBL" id="WHI59392.1"/>
    </source>
</evidence>
<gene>
    <name evidence="4" type="primary">moaD</name>
    <name evidence="4" type="ORF">PYH69_11785</name>
</gene>
<sequence>MKVLYFAHLKELLNKKEEQITLNKTYSVLEFKQYLFENYPELKGEIFQIAVNEEFVQDDDTINSDATVALIPPVSGG</sequence>
<keyword evidence="1" id="KW-0547">Nucleotide-binding</keyword>
<dbReference type="GO" id="GO:1990133">
    <property type="term" value="C:molybdopterin adenylyltransferase complex"/>
    <property type="evidence" value="ECO:0007669"/>
    <property type="project" value="TreeGrafter"/>
</dbReference>
<dbReference type="EMBL" id="CP118848">
    <property type="protein sequence ID" value="WHI59392.1"/>
    <property type="molecule type" value="Genomic_DNA"/>
</dbReference>
<dbReference type="CDD" id="cd00754">
    <property type="entry name" value="Ubl_MoaD"/>
    <property type="match status" value="1"/>
</dbReference>
<comment type="similarity">
    <text evidence="2">Belongs to the MoaD family.</text>
</comment>
<dbReference type="SUPFAM" id="SSF54285">
    <property type="entry name" value="MoaD/ThiS"/>
    <property type="match status" value="1"/>
</dbReference>
<dbReference type="PANTHER" id="PTHR33359:SF1">
    <property type="entry name" value="MOLYBDOPTERIN SYNTHASE SULFUR CARRIER SUBUNIT"/>
    <property type="match status" value="1"/>
</dbReference>
<evidence type="ECO:0000313" key="5">
    <source>
        <dbReference type="Proteomes" id="UP001223261"/>
    </source>
</evidence>
<proteinExistence type="inferred from homology"/>
<accession>A0AAX3W314</accession>
<evidence type="ECO:0000256" key="1">
    <source>
        <dbReference type="ARBA" id="ARBA00022741"/>
    </source>
</evidence>
<dbReference type="InterPro" id="IPR003749">
    <property type="entry name" value="ThiS/MoaD-like"/>
</dbReference>
<dbReference type="RefSeq" id="WP_282861898.1">
    <property type="nucleotide sequence ID" value="NZ_CP118848.1"/>
</dbReference>
<evidence type="ECO:0000256" key="2">
    <source>
        <dbReference type="ARBA" id="ARBA00024200"/>
    </source>
</evidence>
<dbReference type="Pfam" id="PF02597">
    <property type="entry name" value="ThiS"/>
    <property type="match status" value="1"/>
</dbReference>
<reference evidence="4" key="1">
    <citation type="journal article" date="2023" name="Antibiotics">
        <title>Prevalence and Molecular Characterization of Methicillin-Resistant Staphylococci (MRS) and Mammaliicocci (MRM) in Dromedary Camels from Algeria: First Detection of SCCmec-mecC Hybrid in Methicillin-Resistant Mammaliicoccus lentus.</title>
        <authorList>
            <person name="Belhout C."/>
            <person name="Boyen F."/>
            <person name="Vereecke N."/>
            <person name="Theuns S."/>
            <person name="Taibi N."/>
            <person name="Stegger M."/>
            <person name="de la Fe-Rodriguez P.Y."/>
            <person name="Bouayad L."/>
            <person name="Elgroud R."/>
            <person name="Butaye P."/>
        </authorList>
    </citation>
    <scope>NUCLEOTIDE SEQUENCE</scope>
    <source>
        <strain evidence="4">7048</strain>
    </source>
</reference>
<dbReference type="Proteomes" id="UP001223261">
    <property type="component" value="Chromosome"/>
</dbReference>
<dbReference type="AlphaFoldDB" id="A0AAX3W314"/>
<dbReference type="InterPro" id="IPR044672">
    <property type="entry name" value="MOCS2A"/>
</dbReference>
<dbReference type="InterPro" id="IPR016155">
    <property type="entry name" value="Mopterin_synth/thiamin_S_b"/>
</dbReference>
<dbReference type="NCBIfam" id="TIGR01682">
    <property type="entry name" value="moaD"/>
    <property type="match status" value="1"/>
</dbReference>
<dbReference type="GO" id="GO:0006777">
    <property type="term" value="P:Mo-molybdopterin cofactor biosynthetic process"/>
    <property type="evidence" value="ECO:0007669"/>
    <property type="project" value="InterPro"/>
</dbReference>
<dbReference type="Gene3D" id="3.10.20.30">
    <property type="match status" value="1"/>
</dbReference>
<protein>
    <recommendedName>
        <fullName evidence="3">Molybdopterin synthase sulfur carrier subunit</fullName>
    </recommendedName>
</protein>